<dbReference type="AlphaFoldDB" id="A0A8S4QU19"/>
<gene>
    <name evidence="1" type="primary">jg521</name>
    <name evidence="1" type="ORF">PAEG_LOCUS4439</name>
</gene>
<dbReference type="OrthoDB" id="2390104at2759"/>
<evidence type="ECO:0000313" key="2">
    <source>
        <dbReference type="Proteomes" id="UP000838756"/>
    </source>
</evidence>
<accession>A0A8S4QU19</accession>
<dbReference type="EMBL" id="CAKXAJ010015260">
    <property type="protein sequence ID" value="CAH2216391.1"/>
    <property type="molecule type" value="Genomic_DNA"/>
</dbReference>
<protein>
    <submittedName>
        <fullName evidence="1">Jg521 protein</fullName>
    </submittedName>
</protein>
<proteinExistence type="predicted"/>
<comment type="caution">
    <text evidence="1">The sequence shown here is derived from an EMBL/GenBank/DDBJ whole genome shotgun (WGS) entry which is preliminary data.</text>
</comment>
<evidence type="ECO:0000313" key="1">
    <source>
        <dbReference type="EMBL" id="CAH2216391.1"/>
    </source>
</evidence>
<feature type="non-terminal residue" evidence="1">
    <location>
        <position position="1"/>
    </location>
</feature>
<sequence length="73" mass="7547">VTASNLGSGHLTLQAQSTVGLIASPVQGAVLPLQQQTTIVTQQTKESDDKGQRISQTIQCLVLGTCANVLQGT</sequence>
<dbReference type="Proteomes" id="UP000838756">
    <property type="component" value="Unassembled WGS sequence"/>
</dbReference>
<keyword evidence="2" id="KW-1185">Reference proteome</keyword>
<reference evidence="1" key="1">
    <citation type="submission" date="2022-03" db="EMBL/GenBank/DDBJ databases">
        <authorList>
            <person name="Lindestad O."/>
        </authorList>
    </citation>
    <scope>NUCLEOTIDE SEQUENCE</scope>
</reference>
<organism evidence="1 2">
    <name type="scientific">Pararge aegeria aegeria</name>
    <dbReference type="NCBI Taxonomy" id="348720"/>
    <lineage>
        <taxon>Eukaryota</taxon>
        <taxon>Metazoa</taxon>
        <taxon>Ecdysozoa</taxon>
        <taxon>Arthropoda</taxon>
        <taxon>Hexapoda</taxon>
        <taxon>Insecta</taxon>
        <taxon>Pterygota</taxon>
        <taxon>Neoptera</taxon>
        <taxon>Endopterygota</taxon>
        <taxon>Lepidoptera</taxon>
        <taxon>Glossata</taxon>
        <taxon>Ditrysia</taxon>
        <taxon>Papilionoidea</taxon>
        <taxon>Nymphalidae</taxon>
        <taxon>Satyrinae</taxon>
        <taxon>Satyrini</taxon>
        <taxon>Parargina</taxon>
        <taxon>Pararge</taxon>
    </lineage>
</organism>
<name>A0A8S4QU19_9NEOP</name>